<protein>
    <submittedName>
        <fullName evidence="3">Uncharacterized protein</fullName>
    </submittedName>
</protein>
<evidence type="ECO:0000256" key="1">
    <source>
        <dbReference type="SAM" id="Coils"/>
    </source>
</evidence>
<organism evidence="3 4">
    <name type="scientific">Mollisia scopiformis</name>
    <name type="common">Conifer needle endophyte fungus</name>
    <name type="synonym">Phialocephala scopiformis</name>
    <dbReference type="NCBI Taxonomy" id="149040"/>
    <lineage>
        <taxon>Eukaryota</taxon>
        <taxon>Fungi</taxon>
        <taxon>Dikarya</taxon>
        <taxon>Ascomycota</taxon>
        <taxon>Pezizomycotina</taxon>
        <taxon>Leotiomycetes</taxon>
        <taxon>Helotiales</taxon>
        <taxon>Mollisiaceae</taxon>
        <taxon>Mollisia</taxon>
    </lineage>
</organism>
<dbReference type="InParanoid" id="A0A132B481"/>
<feature type="coiled-coil region" evidence="1">
    <location>
        <begin position="189"/>
        <end position="216"/>
    </location>
</feature>
<sequence>MSTSCNGHDINRSEGGQSAVKGPGSGLVASEATLPDYESQIPNLATSNPVIKYIKARKPADNPLLPHQKLRPATLVVRSVESSPFDLFEPSTMKGLLPPLTNMNDPNNIQTCQQCILLQSTLALNSKQLEDQELFHNVKIQREKEIHQDAEILWEAERIKLNADAATGRHQTILCQNLHIGIAEHRAIIALAEKELDDAYGRIAELQNLVGELEGQLICKGTRVDDVDPTRFGNGSKELNPETTALNQDSSTISPDNDVEMVEDLLLA</sequence>
<reference evidence="3 4" key="1">
    <citation type="submission" date="2015-10" db="EMBL/GenBank/DDBJ databases">
        <title>Full genome of DAOMC 229536 Phialocephala scopiformis, a fungal endophyte of spruce producing the potent anti-insectan compound rugulosin.</title>
        <authorList>
            <consortium name="DOE Joint Genome Institute"/>
            <person name="Walker A.K."/>
            <person name="Frasz S.L."/>
            <person name="Seifert K.A."/>
            <person name="Miller J.D."/>
            <person name="Mondo S.J."/>
            <person name="Labutti K."/>
            <person name="Lipzen A."/>
            <person name="Dockter R."/>
            <person name="Kennedy M."/>
            <person name="Grigoriev I.V."/>
            <person name="Spatafora J.W."/>
        </authorList>
    </citation>
    <scope>NUCLEOTIDE SEQUENCE [LARGE SCALE GENOMIC DNA]</scope>
    <source>
        <strain evidence="3 4">CBS 120377</strain>
    </source>
</reference>
<proteinExistence type="predicted"/>
<name>A0A132B481_MOLSC</name>
<evidence type="ECO:0000313" key="3">
    <source>
        <dbReference type="EMBL" id="KUJ07200.1"/>
    </source>
</evidence>
<dbReference type="RefSeq" id="XP_018061555.1">
    <property type="nucleotide sequence ID" value="XM_018221745.1"/>
</dbReference>
<feature type="region of interest" description="Disordered" evidence="2">
    <location>
        <begin position="231"/>
        <end position="254"/>
    </location>
</feature>
<feature type="region of interest" description="Disordered" evidence="2">
    <location>
        <begin position="1"/>
        <end position="27"/>
    </location>
</feature>
<dbReference type="OrthoDB" id="10565732at2759"/>
<dbReference type="KEGG" id="psco:LY89DRAFT_767049"/>
<dbReference type="EMBL" id="KQ947441">
    <property type="protein sequence ID" value="KUJ07200.1"/>
    <property type="molecule type" value="Genomic_DNA"/>
</dbReference>
<feature type="compositionally biased region" description="Polar residues" evidence="2">
    <location>
        <begin position="241"/>
        <end position="254"/>
    </location>
</feature>
<accession>A0A132B481</accession>
<dbReference type="Proteomes" id="UP000070700">
    <property type="component" value="Unassembled WGS sequence"/>
</dbReference>
<keyword evidence="4" id="KW-1185">Reference proteome</keyword>
<gene>
    <name evidence="3" type="ORF">LY89DRAFT_767049</name>
</gene>
<keyword evidence="1" id="KW-0175">Coiled coil</keyword>
<dbReference type="GeneID" id="28831471"/>
<evidence type="ECO:0000256" key="2">
    <source>
        <dbReference type="SAM" id="MobiDB-lite"/>
    </source>
</evidence>
<evidence type="ECO:0000313" key="4">
    <source>
        <dbReference type="Proteomes" id="UP000070700"/>
    </source>
</evidence>
<dbReference type="AlphaFoldDB" id="A0A132B481"/>